<accession>A0A851P0B2</accession>
<gene>
    <name evidence="9" type="primary">Cd200r1b_0</name>
    <name evidence="9" type="ORF">PENPIL_R03742</name>
</gene>
<evidence type="ECO:0000256" key="1">
    <source>
        <dbReference type="ARBA" id="ARBA00004167"/>
    </source>
</evidence>
<evidence type="ECO:0000256" key="2">
    <source>
        <dbReference type="ARBA" id="ARBA00008215"/>
    </source>
</evidence>
<feature type="domain" description="Ig-like" evidence="8">
    <location>
        <begin position="154"/>
        <end position="227"/>
    </location>
</feature>
<dbReference type="OrthoDB" id="8915654at2759"/>
<dbReference type="Gene3D" id="2.60.40.10">
    <property type="entry name" value="Immunoglobulins"/>
    <property type="match status" value="2"/>
</dbReference>
<dbReference type="InterPro" id="IPR036179">
    <property type="entry name" value="Ig-like_dom_sf"/>
</dbReference>
<keyword evidence="10" id="KW-1185">Reference proteome</keyword>
<dbReference type="InterPro" id="IPR007110">
    <property type="entry name" value="Ig-like_dom"/>
</dbReference>
<keyword evidence="6" id="KW-1015">Disulfide bond</keyword>
<evidence type="ECO:0000256" key="5">
    <source>
        <dbReference type="ARBA" id="ARBA00023136"/>
    </source>
</evidence>
<dbReference type="GO" id="GO:0150077">
    <property type="term" value="P:regulation of neuroinflammatory response"/>
    <property type="evidence" value="ECO:0007669"/>
    <property type="project" value="InterPro"/>
</dbReference>
<dbReference type="PANTHER" id="PTHR21462">
    <property type="entry name" value="CELL SURFACE GLYCOPROTEIN OX2 RECEPTOR PRECURSOR"/>
    <property type="match status" value="1"/>
</dbReference>
<dbReference type="InterPro" id="IPR003599">
    <property type="entry name" value="Ig_sub"/>
</dbReference>
<dbReference type="SUPFAM" id="SSF48726">
    <property type="entry name" value="Immunoglobulin"/>
    <property type="match status" value="2"/>
</dbReference>
<comment type="similarity">
    <text evidence="2">Belongs to the CD200R family.</text>
</comment>
<dbReference type="InterPro" id="IPR013106">
    <property type="entry name" value="Ig_V-set"/>
</dbReference>
<keyword evidence="4" id="KW-1133">Transmembrane helix</keyword>
<keyword evidence="7" id="KW-0325">Glycoprotein</keyword>
<evidence type="ECO:0000256" key="3">
    <source>
        <dbReference type="ARBA" id="ARBA00022692"/>
    </source>
</evidence>
<dbReference type="GO" id="GO:0038023">
    <property type="term" value="F:signaling receptor activity"/>
    <property type="evidence" value="ECO:0007669"/>
    <property type="project" value="InterPro"/>
</dbReference>
<dbReference type="InterPro" id="IPR040012">
    <property type="entry name" value="CD200R"/>
</dbReference>
<dbReference type="SMART" id="SM00409">
    <property type="entry name" value="IG"/>
    <property type="match status" value="1"/>
</dbReference>
<dbReference type="PROSITE" id="PS50835">
    <property type="entry name" value="IG_LIKE"/>
    <property type="match status" value="1"/>
</dbReference>
<evidence type="ECO:0000256" key="7">
    <source>
        <dbReference type="ARBA" id="ARBA00023180"/>
    </source>
</evidence>
<dbReference type="InterPro" id="IPR013783">
    <property type="entry name" value="Ig-like_fold"/>
</dbReference>
<organism evidence="9 10">
    <name type="scientific">Penelope pileata</name>
    <dbReference type="NCBI Taxonomy" id="1118817"/>
    <lineage>
        <taxon>Eukaryota</taxon>
        <taxon>Metazoa</taxon>
        <taxon>Chordata</taxon>
        <taxon>Craniata</taxon>
        <taxon>Vertebrata</taxon>
        <taxon>Euteleostomi</taxon>
        <taxon>Archelosauria</taxon>
        <taxon>Archosauria</taxon>
        <taxon>Dinosauria</taxon>
        <taxon>Saurischia</taxon>
        <taxon>Theropoda</taxon>
        <taxon>Coelurosauria</taxon>
        <taxon>Aves</taxon>
        <taxon>Neognathae</taxon>
        <taxon>Galloanserae</taxon>
        <taxon>Galliformes</taxon>
        <taxon>Cracidae</taxon>
        <taxon>Penelope</taxon>
    </lineage>
</organism>
<evidence type="ECO:0000313" key="9">
    <source>
        <dbReference type="EMBL" id="NXC47138.1"/>
    </source>
</evidence>
<comment type="subcellular location">
    <subcellularLocation>
        <location evidence="1">Membrane</location>
        <topology evidence="1">Single-pass membrane protein</topology>
    </subcellularLocation>
</comment>
<sequence length="232" mass="25011">MGISQQAGWCKKPASATKMRAALQVGGNTTCTVVLLAIAAVTGATGSTGVSAELGHSAVLTCPKSKLNVSMVMWKIRPKTGRLCTLAYWVDKNKTERTNCTDSMDWRFRSIQDPSLEKQQVGMADEGNYTCEVVNMDGNFHWTYHLTVLVRPRITLYCDGHGNAVCEAAAGKPAAEISWVPESNSTPSTDSHGDGTVTVRSRFAAYTTSMKNSTCTVSHATLNETMSIVCFS</sequence>
<evidence type="ECO:0000256" key="6">
    <source>
        <dbReference type="ARBA" id="ARBA00023157"/>
    </source>
</evidence>
<feature type="non-terminal residue" evidence="9">
    <location>
        <position position="232"/>
    </location>
</feature>
<proteinExistence type="inferred from homology"/>
<evidence type="ECO:0000313" key="10">
    <source>
        <dbReference type="Proteomes" id="UP000613066"/>
    </source>
</evidence>
<name>A0A851P0B2_9GALL</name>
<keyword evidence="3" id="KW-0812">Transmembrane</keyword>
<comment type="caution">
    <text evidence="9">The sequence shown here is derived from an EMBL/GenBank/DDBJ whole genome shotgun (WGS) entry which is preliminary data.</text>
</comment>
<dbReference type="EMBL" id="WBMW01004278">
    <property type="protein sequence ID" value="NXC47138.1"/>
    <property type="molecule type" value="Genomic_DNA"/>
</dbReference>
<dbReference type="Proteomes" id="UP000613066">
    <property type="component" value="Unassembled WGS sequence"/>
</dbReference>
<evidence type="ECO:0000259" key="8">
    <source>
        <dbReference type="PROSITE" id="PS50835"/>
    </source>
</evidence>
<dbReference type="Pfam" id="PF07686">
    <property type="entry name" value="V-set"/>
    <property type="match status" value="1"/>
</dbReference>
<dbReference type="GO" id="GO:0009897">
    <property type="term" value="C:external side of plasma membrane"/>
    <property type="evidence" value="ECO:0007669"/>
    <property type="project" value="TreeGrafter"/>
</dbReference>
<evidence type="ECO:0000256" key="4">
    <source>
        <dbReference type="ARBA" id="ARBA00022989"/>
    </source>
</evidence>
<keyword evidence="5" id="KW-0472">Membrane</keyword>
<protein>
    <submittedName>
        <fullName evidence="9">MOR1B protein</fullName>
    </submittedName>
</protein>
<dbReference type="PANTHER" id="PTHR21462:SF2">
    <property type="entry name" value="CELL SURFACE GLYCOPROTEIN CD200 RECEPTOR 2"/>
    <property type="match status" value="1"/>
</dbReference>
<feature type="non-terminal residue" evidence="9">
    <location>
        <position position="1"/>
    </location>
</feature>
<reference evidence="9" key="1">
    <citation type="submission" date="2019-09" db="EMBL/GenBank/DDBJ databases">
        <title>Bird 10,000 Genomes (B10K) Project - Family phase.</title>
        <authorList>
            <person name="Zhang G."/>
        </authorList>
    </citation>
    <scope>NUCLEOTIDE SEQUENCE</scope>
    <source>
        <strain evidence="9">B10K-DU-001-08</strain>
        <tissue evidence="9">Muscle</tissue>
    </source>
</reference>
<dbReference type="AlphaFoldDB" id="A0A851P0B2"/>